<dbReference type="NCBIfam" id="TIGR00967">
    <property type="entry name" value="3a0501s007"/>
    <property type="match status" value="1"/>
</dbReference>
<dbReference type="HAMAP" id="MF_01465">
    <property type="entry name" value="SecY"/>
    <property type="match status" value="1"/>
</dbReference>
<keyword evidence="15" id="KW-1185">Reference proteome</keyword>
<feature type="transmembrane region" description="Helical" evidence="10">
    <location>
        <begin position="388"/>
        <end position="408"/>
    </location>
</feature>
<evidence type="ECO:0000256" key="9">
    <source>
        <dbReference type="ARBA" id="ARBA00039733"/>
    </source>
</evidence>
<dbReference type="FunFam" id="1.10.3370.10:FF:000001">
    <property type="entry name" value="Preprotein translocase subunit SecY"/>
    <property type="match status" value="1"/>
</dbReference>
<feature type="transmembrane region" description="Helical" evidence="10">
    <location>
        <begin position="149"/>
        <end position="170"/>
    </location>
</feature>
<keyword evidence="3 10" id="KW-0813">Transport</keyword>
<keyword evidence="4 10" id="KW-0812">Transmembrane</keyword>
<evidence type="ECO:0000256" key="1">
    <source>
        <dbReference type="ARBA" id="ARBA00004141"/>
    </source>
</evidence>
<evidence type="ECO:0000256" key="6">
    <source>
        <dbReference type="ARBA" id="ARBA00022989"/>
    </source>
</evidence>
<dbReference type="KEGG" id="sap:Sulac_0307"/>
<organism evidence="14 15">
    <name type="scientific">Sulfobacillus acidophilus (strain ATCC 700253 / DSM 10332 / NAL)</name>
    <dbReference type="NCBI Taxonomy" id="679936"/>
    <lineage>
        <taxon>Bacteria</taxon>
        <taxon>Bacillati</taxon>
        <taxon>Bacillota</taxon>
        <taxon>Clostridia</taxon>
        <taxon>Eubacteriales</taxon>
        <taxon>Clostridiales Family XVII. Incertae Sedis</taxon>
        <taxon>Sulfobacillus</taxon>
    </lineage>
</organism>
<dbReference type="PANTHER" id="PTHR10906">
    <property type="entry name" value="SECY/SEC61-ALPHA FAMILY MEMBER"/>
    <property type="match status" value="1"/>
</dbReference>
<comment type="similarity">
    <text evidence="2 10 13">Belongs to the SecY/SEC61-alpha family.</text>
</comment>
<feature type="transmembrane region" description="Helical" evidence="10">
    <location>
        <begin position="364"/>
        <end position="382"/>
    </location>
</feature>
<evidence type="ECO:0000313" key="15">
    <source>
        <dbReference type="Proteomes" id="UP000005439"/>
    </source>
</evidence>
<keyword evidence="7 10" id="KW-0811">Translocation</keyword>
<evidence type="ECO:0000256" key="12">
    <source>
        <dbReference type="RuleBase" id="RU003484"/>
    </source>
</evidence>
<evidence type="ECO:0000256" key="3">
    <source>
        <dbReference type="ARBA" id="ARBA00022448"/>
    </source>
</evidence>
<feature type="transmembrane region" description="Helical" evidence="10">
    <location>
        <begin position="267"/>
        <end position="286"/>
    </location>
</feature>
<evidence type="ECO:0000256" key="10">
    <source>
        <dbReference type="HAMAP-Rule" id="MF_01465"/>
    </source>
</evidence>
<dbReference type="HOGENOM" id="CLU_030313_0_2_9"/>
<evidence type="ECO:0000256" key="4">
    <source>
        <dbReference type="ARBA" id="ARBA00022692"/>
    </source>
</evidence>
<evidence type="ECO:0000256" key="5">
    <source>
        <dbReference type="ARBA" id="ARBA00022927"/>
    </source>
</evidence>
<evidence type="ECO:0000256" key="13">
    <source>
        <dbReference type="RuleBase" id="RU004349"/>
    </source>
</evidence>
<sequence length="425" mass="46498">MAQNAISALQASALTRRLGFTLLMLVVFRLGAHIPIPGVNAGVVQSLFLHGASIFALLNLFSGGATATLSIFALSIVPYINASIIMQLMTVVLPTVEEWTKEGEDGQKKMTQWTRWLSIGLGFLQALGVSYYLYNYSSNGQYVYTHHTVGSIFLTTLMLLTGSTVLMWVGEQISDRGVGNGISLLVLFGIVSRLPYGVHVLAQYVSAGVLSWPKLIIFAVVAVIIIAAVVYVNEGLRKIPVQYPKRVVGRRLYQGTNTHLPIRVNQAGVIPVIFAISLLILPYTVAQFFRGSWVTVLERYFGFTSPLYIILEFLLVVVFTFFYTQVVFKVDDVADNLKKAGGHIPGIRPGKPTAEYLAKVSGRLTWAGALFLGVVAILPSFVTMGLGVNLYFGGTSLLIIVGVALDTLKQMQAQMVMQQYQGFMK</sequence>
<dbReference type="Proteomes" id="UP000005439">
    <property type="component" value="Chromosome"/>
</dbReference>
<dbReference type="InterPro" id="IPR026593">
    <property type="entry name" value="SecY"/>
</dbReference>
<proteinExistence type="inferred from homology"/>
<dbReference type="GO" id="GO:0065002">
    <property type="term" value="P:intracellular protein transmembrane transport"/>
    <property type="evidence" value="ECO:0007669"/>
    <property type="project" value="UniProtKB-UniRule"/>
</dbReference>
<comment type="subcellular location">
    <subcellularLocation>
        <location evidence="10">Cell membrane</location>
        <topology evidence="10">Multi-pass membrane protein</topology>
    </subcellularLocation>
    <subcellularLocation>
        <location evidence="1 12">Membrane</location>
        <topology evidence="1 12">Multi-pass membrane protein</topology>
    </subcellularLocation>
</comment>
<dbReference type="PROSITE" id="PS00756">
    <property type="entry name" value="SECY_2"/>
    <property type="match status" value="1"/>
</dbReference>
<dbReference type="PIRSF" id="PIRSF004557">
    <property type="entry name" value="SecY"/>
    <property type="match status" value="1"/>
</dbReference>
<dbReference type="PRINTS" id="PR00303">
    <property type="entry name" value="SECYTRNLCASE"/>
</dbReference>
<evidence type="ECO:0000256" key="11">
    <source>
        <dbReference type="RuleBase" id="RU000537"/>
    </source>
</evidence>
<comment type="function">
    <text evidence="10 11">The central subunit of the protein translocation channel SecYEG. Consists of two halves formed by TMs 1-5 and 6-10. These two domains form a lateral gate at the front which open onto the bilayer between TMs 2 and 7, and are clamped together by SecE at the back. The channel is closed by both a pore ring composed of hydrophobic SecY resides and a short helix (helix 2A) on the extracellular side of the membrane which forms a plug. The plug probably moves laterally to allow the channel to open. The ring and the pore may move independently.</text>
</comment>
<feature type="transmembrane region" description="Helical" evidence="10">
    <location>
        <begin position="216"/>
        <end position="236"/>
    </location>
</feature>
<accession>G8TXH7</accession>
<evidence type="ECO:0000256" key="7">
    <source>
        <dbReference type="ARBA" id="ARBA00023010"/>
    </source>
</evidence>
<evidence type="ECO:0000313" key="14">
    <source>
        <dbReference type="EMBL" id="AEW03876.1"/>
    </source>
</evidence>
<feature type="transmembrane region" description="Helical" evidence="10">
    <location>
        <begin position="18"/>
        <end position="36"/>
    </location>
</feature>
<evidence type="ECO:0000256" key="8">
    <source>
        <dbReference type="ARBA" id="ARBA00023136"/>
    </source>
</evidence>
<feature type="transmembrane region" description="Helical" evidence="10">
    <location>
        <begin position="177"/>
        <end position="196"/>
    </location>
</feature>
<feature type="transmembrane region" description="Helical" evidence="10">
    <location>
        <begin position="306"/>
        <end position="328"/>
    </location>
</feature>
<dbReference type="GO" id="GO:0005886">
    <property type="term" value="C:plasma membrane"/>
    <property type="evidence" value="ECO:0007669"/>
    <property type="project" value="UniProtKB-SubCell"/>
</dbReference>
<dbReference type="PATRIC" id="fig|679936.5.peg.312"/>
<gene>
    <name evidence="10" type="primary">secY</name>
    <name evidence="14" type="ordered locus">Sulac_0307</name>
</gene>
<reference evidence="14 15" key="2">
    <citation type="journal article" date="2012" name="Stand. Genomic Sci.">
        <title>Complete genome sequence of the moderately thermophilic mineral-sulfide-oxidizing firmicute Sulfobacillus acidophilus type strain (NAL(T)).</title>
        <authorList>
            <person name="Anderson I."/>
            <person name="Chertkov O."/>
            <person name="Chen A."/>
            <person name="Saunders E."/>
            <person name="Lapidus A."/>
            <person name="Nolan M."/>
            <person name="Lucas S."/>
            <person name="Hammon N."/>
            <person name="Deshpande S."/>
            <person name="Cheng J.F."/>
            <person name="Han C."/>
            <person name="Tapia R."/>
            <person name="Goodwin L.A."/>
            <person name="Pitluck S."/>
            <person name="Liolios K."/>
            <person name="Pagani I."/>
            <person name="Ivanova N."/>
            <person name="Mikhailova N."/>
            <person name="Pati A."/>
            <person name="Palaniappan K."/>
            <person name="Land M."/>
            <person name="Pan C."/>
            <person name="Rohde M."/>
            <person name="Pukall R."/>
            <person name="Goker M."/>
            <person name="Detter J.C."/>
            <person name="Woyke T."/>
            <person name="Bristow J."/>
            <person name="Eisen J.A."/>
            <person name="Markowitz V."/>
            <person name="Hugenholtz P."/>
            <person name="Kyrpides N.C."/>
            <person name="Klenk H.P."/>
            <person name="Mavromatis K."/>
        </authorList>
    </citation>
    <scope>NUCLEOTIDE SEQUENCE [LARGE SCALE GENOMIC DNA]</scope>
    <source>
        <strain evidence="15">ATCC 700253 / DSM 10332 / NAL</strain>
    </source>
</reference>
<keyword evidence="5 10" id="KW-0653">Protein transport</keyword>
<dbReference type="EMBL" id="CP003179">
    <property type="protein sequence ID" value="AEW03876.1"/>
    <property type="molecule type" value="Genomic_DNA"/>
</dbReference>
<dbReference type="InterPro" id="IPR030659">
    <property type="entry name" value="SecY_CS"/>
</dbReference>
<dbReference type="InterPro" id="IPR002208">
    <property type="entry name" value="SecY/SEC61-alpha"/>
</dbReference>
<dbReference type="STRING" id="679936.Sulac_0307"/>
<dbReference type="Pfam" id="PF00344">
    <property type="entry name" value="SecY"/>
    <property type="match status" value="1"/>
</dbReference>
<reference evidence="15" key="1">
    <citation type="submission" date="2011-12" db="EMBL/GenBank/DDBJ databases">
        <title>The complete genome of chromosome of Sulfobacillus acidophilus DSM 10332.</title>
        <authorList>
            <person name="Lucas S."/>
            <person name="Han J."/>
            <person name="Lapidus A."/>
            <person name="Bruce D."/>
            <person name="Goodwin L."/>
            <person name="Pitluck S."/>
            <person name="Peters L."/>
            <person name="Kyrpides N."/>
            <person name="Mavromatis K."/>
            <person name="Ivanova N."/>
            <person name="Mikhailova N."/>
            <person name="Chertkov O."/>
            <person name="Saunders E."/>
            <person name="Detter J.C."/>
            <person name="Tapia R."/>
            <person name="Han C."/>
            <person name="Land M."/>
            <person name="Hauser L."/>
            <person name="Markowitz V."/>
            <person name="Cheng J.-F."/>
            <person name="Hugenholtz P."/>
            <person name="Woyke T."/>
            <person name="Wu D."/>
            <person name="Pukall R."/>
            <person name="Gehrich-Schroeter G."/>
            <person name="Schneider S."/>
            <person name="Klenk H.-P."/>
            <person name="Eisen J.A."/>
        </authorList>
    </citation>
    <scope>NUCLEOTIDE SEQUENCE [LARGE SCALE GENOMIC DNA]</scope>
    <source>
        <strain evidence="15">ATCC 700253 / DSM 10332 / NAL</strain>
    </source>
</reference>
<dbReference type="AlphaFoldDB" id="G8TXH7"/>
<dbReference type="InterPro" id="IPR023201">
    <property type="entry name" value="SecY_dom_sf"/>
</dbReference>
<feature type="transmembrane region" description="Helical" evidence="10">
    <location>
        <begin position="56"/>
        <end position="80"/>
    </location>
</feature>
<dbReference type="PROSITE" id="PS00755">
    <property type="entry name" value="SECY_1"/>
    <property type="match status" value="1"/>
</dbReference>
<dbReference type="GO" id="GO:0006605">
    <property type="term" value="P:protein targeting"/>
    <property type="evidence" value="ECO:0007669"/>
    <property type="project" value="UniProtKB-UniRule"/>
</dbReference>
<keyword evidence="8 10" id="KW-0472">Membrane</keyword>
<comment type="subunit">
    <text evidence="10">Component of the Sec protein translocase complex. Heterotrimer consisting of SecY, SecE and SecG subunits. The heterotrimers can form oligomers, although 1 heterotrimer is thought to be able to translocate proteins. Interacts with the ribosome. Interacts with SecDF, and other proteins may be involved. Interacts with SecA.</text>
</comment>
<name>G8TXH7_SULAD</name>
<dbReference type="GO" id="GO:0043952">
    <property type="term" value="P:protein transport by the Sec complex"/>
    <property type="evidence" value="ECO:0007669"/>
    <property type="project" value="UniProtKB-UniRule"/>
</dbReference>
<evidence type="ECO:0000256" key="2">
    <source>
        <dbReference type="ARBA" id="ARBA00005751"/>
    </source>
</evidence>
<keyword evidence="10" id="KW-1003">Cell membrane</keyword>
<protein>
    <recommendedName>
        <fullName evidence="9 10">Protein translocase subunit SecY</fullName>
    </recommendedName>
</protein>
<dbReference type="Gene3D" id="1.10.3370.10">
    <property type="entry name" value="SecY subunit domain"/>
    <property type="match status" value="1"/>
</dbReference>
<dbReference type="SUPFAM" id="SSF103491">
    <property type="entry name" value="Preprotein translocase SecY subunit"/>
    <property type="match status" value="1"/>
</dbReference>
<keyword evidence="6 10" id="KW-1133">Transmembrane helix</keyword>
<feature type="transmembrane region" description="Helical" evidence="10">
    <location>
        <begin position="116"/>
        <end position="134"/>
    </location>
</feature>